<organism evidence="14 15">
    <name type="scientific">Borreliella japonica</name>
    <name type="common">Borrelia japonica</name>
    <dbReference type="NCBI Taxonomy" id="34095"/>
    <lineage>
        <taxon>Bacteria</taxon>
        <taxon>Pseudomonadati</taxon>
        <taxon>Spirochaetota</taxon>
        <taxon>Spirochaetia</taxon>
        <taxon>Spirochaetales</taxon>
        <taxon>Borreliaceae</taxon>
        <taxon>Borreliella</taxon>
    </lineage>
</organism>
<comment type="similarity">
    <text evidence="2 10 12">Belongs to the GrpE family.</text>
</comment>
<dbReference type="SUPFAM" id="SSF58014">
    <property type="entry name" value="Coiled-coil domain of nucleotide exchange factor GrpE"/>
    <property type="match status" value="1"/>
</dbReference>
<dbReference type="PANTHER" id="PTHR21237:SF23">
    <property type="entry name" value="GRPE PROTEIN HOMOLOG, MITOCHONDRIAL"/>
    <property type="match status" value="1"/>
</dbReference>
<dbReference type="Gene3D" id="2.30.22.10">
    <property type="entry name" value="Head domain of nucleotide exchange factor GrpE"/>
    <property type="match status" value="1"/>
</dbReference>
<evidence type="ECO:0000256" key="5">
    <source>
        <dbReference type="ARBA" id="ARBA00023016"/>
    </source>
</evidence>
<dbReference type="GO" id="GO:0006457">
    <property type="term" value="P:protein folding"/>
    <property type="evidence" value="ECO:0007669"/>
    <property type="project" value="InterPro"/>
</dbReference>
<dbReference type="InterPro" id="IPR009012">
    <property type="entry name" value="GrpE_head"/>
</dbReference>
<dbReference type="EMBL" id="FMTE01000002">
    <property type="protein sequence ID" value="SCW28340.1"/>
    <property type="molecule type" value="Genomic_DNA"/>
</dbReference>
<dbReference type="HAMAP" id="MF_01151">
    <property type="entry name" value="GrpE"/>
    <property type="match status" value="1"/>
</dbReference>
<dbReference type="PROSITE" id="PS01071">
    <property type="entry name" value="GRPE"/>
    <property type="match status" value="1"/>
</dbReference>
<protein>
    <recommendedName>
        <fullName evidence="8 10">Protein GrpE</fullName>
    </recommendedName>
    <alternativeName>
        <fullName evidence="9 10">HSP-70 cofactor</fullName>
    </alternativeName>
</protein>
<comment type="function">
    <text evidence="7 10 11">Participates actively in the response to hyperosmotic and heat shock by preventing the aggregation of stress-denatured proteins, in association with DnaK and GrpE. It is the nucleotide exchange factor for DnaK and may function as a thermosensor. Unfolded proteins bind initially to DnaJ; upon interaction with the DnaJ-bound protein, DnaK hydrolyzes its bound ATP, resulting in the formation of a stable complex. GrpE releases ADP from DnaK; ATP binding to DnaK triggers the release of the substrate protein, thus completing the reaction cycle. Several rounds of ATP-dependent interactions between DnaJ, DnaK and GrpE are required for fully efficient folding.</text>
</comment>
<evidence type="ECO:0000256" key="13">
    <source>
        <dbReference type="SAM" id="MobiDB-lite"/>
    </source>
</evidence>
<keyword evidence="6 10" id="KW-0143">Chaperone</keyword>
<evidence type="ECO:0000256" key="10">
    <source>
        <dbReference type="HAMAP-Rule" id="MF_01151"/>
    </source>
</evidence>
<dbReference type="GO" id="GO:0051082">
    <property type="term" value="F:unfolded protein binding"/>
    <property type="evidence" value="ECO:0007669"/>
    <property type="project" value="TreeGrafter"/>
</dbReference>
<dbReference type="PRINTS" id="PR00773">
    <property type="entry name" value="GRPEPROTEIN"/>
</dbReference>
<dbReference type="SUPFAM" id="SSF51064">
    <property type="entry name" value="Head domain of nucleotide exchange factor GrpE"/>
    <property type="match status" value="1"/>
</dbReference>
<dbReference type="GO" id="GO:0000774">
    <property type="term" value="F:adenyl-nucleotide exchange factor activity"/>
    <property type="evidence" value="ECO:0007669"/>
    <property type="project" value="InterPro"/>
</dbReference>
<evidence type="ECO:0000256" key="1">
    <source>
        <dbReference type="ARBA" id="ARBA00004496"/>
    </source>
</evidence>
<dbReference type="FunFam" id="2.30.22.10:FF:000001">
    <property type="entry name" value="Protein GrpE"/>
    <property type="match status" value="1"/>
</dbReference>
<dbReference type="GO" id="GO:0051087">
    <property type="term" value="F:protein-folding chaperone binding"/>
    <property type="evidence" value="ECO:0007669"/>
    <property type="project" value="InterPro"/>
</dbReference>
<name>A0A1G4P7T4_BORJA</name>
<dbReference type="RefSeq" id="WP_091972087.1">
    <property type="nucleotide sequence ID" value="NZ_CP124066.1"/>
</dbReference>
<dbReference type="OrthoDB" id="9812586at2"/>
<keyword evidence="4 10" id="KW-0963">Cytoplasm</keyword>
<evidence type="ECO:0000313" key="15">
    <source>
        <dbReference type="Proteomes" id="UP000199262"/>
    </source>
</evidence>
<dbReference type="Gene3D" id="3.90.20.20">
    <property type="match status" value="1"/>
</dbReference>
<evidence type="ECO:0000256" key="8">
    <source>
        <dbReference type="ARBA" id="ARBA00072274"/>
    </source>
</evidence>
<evidence type="ECO:0000256" key="2">
    <source>
        <dbReference type="ARBA" id="ARBA00009054"/>
    </source>
</evidence>
<dbReference type="InterPro" id="IPR000740">
    <property type="entry name" value="GrpE"/>
</dbReference>
<dbReference type="PANTHER" id="PTHR21237">
    <property type="entry name" value="GRPE PROTEIN"/>
    <property type="match status" value="1"/>
</dbReference>
<evidence type="ECO:0000256" key="4">
    <source>
        <dbReference type="ARBA" id="ARBA00022490"/>
    </source>
</evidence>
<dbReference type="GO" id="GO:0005737">
    <property type="term" value="C:cytoplasm"/>
    <property type="evidence" value="ECO:0007669"/>
    <property type="project" value="UniProtKB-SubCell"/>
</dbReference>
<dbReference type="Pfam" id="PF01025">
    <property type="entry name" value="GrpE"/>
    <property type="match status" value="1"/>
</dbReference>
<dbReference type="NCBIfam" id="NF010738">
    <property type="entry name" value="PRK14140.1"/>
    <property type="match status" value="1"/>
</dbReference>
<accession>A0A1G4P7T4</accession>
<feature type="region of interest" description="Disordered" evidence="13">
    <location>
        <begin position="1"/>
        <end position="33"/>
    </location>
</feature>
<dbReference type="InterPro" id="IPR013805">
    <property type="entry name" value="GrpE_CC"/>
</dbReference>
<reference evidence="15" key="1">
    <citation type="submission" date="2016-10" db="EMBL/GenBank/DDBJ databases">
        <authorList>
            <person name="Varghese N."/>
            <person name="Submissions S."/>
        </authorList>
    </citation>
    <scope>NUCLEOTIDE SEQUENCE [LARGE SCALE GENOMIC DNA]</scope>
    <source>
        <strain evidence="15">ATCC 51557</strain>
    </source>
</reference>
<keyword evidence="15" id="KW-1185">Reference proteome</keyword>
<evidence type="ECO:0000256" key="6">
    <source>
        <dbReference type="ARBA" id="ARBA00023186"/>
    </source>
</evidence>
<keyword evidence="5 10" id="KW-0346">Stress response</keyword>
<dbReference type="Proteomes" id="UP000199262">
    <property type="component" value="Unassembled WGS sequence"/>
</dbReference>
<gene>
    <name evidence="10" type="primary">grpE</name>
    <name evidence="14" type="ORF">SAMN02983004_00335</name>
</gene>
<comment type="subunit">
    <text evidence="3 10">Homodimer.</text>
</comment>
<evidence type="ECO:0000256" key="9">
    <source>
        <dbReference type="ARBA" id="ARBA00076414"/>
    </source>
</evidence>
<dbReference type="GO" id="GO:0042803">
    <property type="term" value="F:protein homodimerization activity"/>
    <property type="evidence" value="ECO:0007669"/>
    <property type="project" value="InterPro"/>
</dbReference>
<comment type="subcellular location">
    <subcellularLocation>
        <location evidence="1 10">Cytoplasm</location>
    </subcellularLocation>
</comment>
<evidence type="ECO:0000313" key="14">
    <source>
        <dbReference type="EMBL" id="SCW28340.1"/>
    </source>
</evidence>
<proteinExistence type="inferred from homology"/>
<evidence type="ECO:0000256" key="7">
    <source>
        <dbReference type="ARBA" id="ARBA00053401"/>
    </source>
</evidence>
<evidence type="ECO:0000256" key="3">
    <source>
        <dbReference type="ARBA" id="ARBA00011738"/>
    </source>
</evidence>
<dbReference type="CDD" id="cd00446">
    <property type="entry name" value="GrpE"/>
    <property type="match status" value="1"/>
</dbReference>
<dbReference type="AlphaFoldDB" id="A0A1G4P7T4"/>
<evidence type="ECO:0000256" key="11">
    <source>
        <dbReference type="RuleBase" id="RU000639"/>
    </source>
</evidence>
<evidence type="ECO:0000256" key="12">
    <source>
        <dbReference type="RuleBase" id="RU004478"/>
    </source>
</evidence>
<sequence>MEKKESKNETEKTNKQDNKNTKSQKKENLDLANSDKKITELENEISNLKDLYLRKQAEFENFRKRLEKEKDNFVKFANETIMKDVVNFLDNLERAINSSKKSKDFDSLLTGISMIENEILSIFDKKYNLKKFGESGENFDPSRHEAISIEEKEDLKNPEIVEVYQKGYCYNERILRTAKVKVAQSKN</sequence>
<dbReference type="FunFam" id="3.90.20.20:FF:000022">
    <property type="entry name" value="Protein GrpE"/>
    <property type="match status" value="1"/>
</dbReference>